<gene>
    <name evidence="3" type="ORF">MSTO_29130</name>
</gene>
<dbReference type="InterPro" id="IPR020459">
    <property type="entry name" value="AMP-binding"/>
</dbReference>
<dbReference type="Gene3D" id="3.40.50.980">
    <property type="match status" value="2"/>
</dbReference>
<name>A0A7I7Q8R2_9MYCO</name>
<proteinExistence type="predicted"/>
<dbReference type="InterPro" id="IPR020845">
    <property type="entry name" value="AMP-binding_CS"/>
</dbReference>
<dbReference type="EMBL" id="AP022587">
    <property type="protein sequence ID" value="BBY22708.1"/>
    <property type="molecule type" value="Genomic_DNA"/>
</dbReference>
<dbReference type="SUPFAM" id="SSF56801">
    <property type="entry name" value="Acetyl-CoA synthetase-like"/>
    <property type="match status" value="1"/>
</dbReference>
<dbReference type="GO" id="GO:0044550">
    <property type="term" value="P:secondary metabolite biosynthetic process"/>
    <property type="evidence" value="ECO:0007669"/>
    <property type="project" value="TreeGrafter"/>
</dbReference>
<dbReference type="InterPro" id="IPR000873">
    <property type="entry name" value="AMP-dep_synth/lig_dom"/>
</dbReference>
<feature type="domain" description="AMP-dependent synthetase/ligase" evidence="2">
    <location>
        <begin position="5"/>
        <end position="262"/>
    </location>
</feature>
<keyword evidence="1" id="KW-1133">Transmembrane helix</keyword>
<evidence type="ECO:0000313" key="3">
    <source>
        <dbReference type="EMBL" id="BBY22708.1"/>
    </source>
</evidence>
<feature type="transmembrane region" description="Helical" evidence="1">
    <location>
        <begin position="278"/>
        <end position="298"/>
    </location>
</feature>
<dbReference type="GO" id="GO:0005829">
    <property type="term" value="C:cytosol"/>
    <property type="evidence" value="ECO:0007669"/>
    <property type="project" value="TreeGrafter"/>
</dbReference>
<evidence type="ECO:0000259" key="2">
    <source>
        <dbReference type="Pfam" id="PF00501"/>
    </source>
</evidence>
<dbReference type="KEGG" id="msto:MSTO_29130"/>
<dbReference type="PROSITE" id="PS00455">
    <property type="entry name" value="AMP_BINDING"/>
    <property type="match status" value="1"/>
</dbReference>
<keyword evidence="4" id="KW-1185">Reference proteome</keyword>
<protein>
    <recommendedName>
        <fullName evidence="2">AMP-dependent synthetase/ligase domain-containing protein</fullName>
    </recommendedName>
</protein>
<sequence length="300" mass="32390">MWGAQVGAAYVPIDPSVPDTRIEFVLTDAAPVAVITTAVLAERLEGLAGRDLWVIDVDDPAIAAQPATAVTAGPAPDDIAYVIYTSGTTGVPKGVGIAHHNVTELIDAFDTHVELSAGQVWSQWHSYAFDVSVWEIWGALLRGGRLVVVPDEVVSSPQDFHALLVAEQVTVLSQTPSAFYALQSVDVSQRELASQLTLEAVVFAGEALEPARLGAWLDNHAGLPRLINMYGTTETTVHASFREVTLGDVDSSASPIGVPLSHLGFFWCWMGGCVRCRWVWPVSCMWLVVVWVWGMWVGRG</sequence>
<evidence type="ECO:0000313" key="4">
    <source>
        <dbReference type="Proteomes" id="UP000467130"/>
    </source>
</evidence>
<keyword evidence="1" id="KW-0812">Transmembrane</keyword>
<dbReference type="AlphaFoldDB" id="A0A7I7Q8R2"/>
<evidence type="ECO:0000256" key="1">
    <source>
        <dbReference type="SAM" id="Phobius"/>
    </source>
</evidence>
<accession>A0A7I7Q8R2</accession>
<keyword evidence="1" id="KW-0472">Membrane</keyword>
<dbReference type="PANTHER" id="PTHR45527">
    <property type="entry name" value="NONRIBOSOMAL PEPTIDE SYNTHETASE"/>
    <property type="match status" value="1"/>
</dbReference>
<dbReference type="GO" id="GO:0043041">
    <property type="term" value="P:amino acid activation for nonribosomal peptide biosynthetic process"/>
    <property type="evidence" value="ECO:0007669"/>
    <property type="project" value="TreeGrafter"/>
</dbReference>
<dbReference type="GO" id="GO:0031177">
    <property type="term" value="F:phosphopantetheine binding"/>
    <property type="evidence" value="ECO:0007669"/>
    <property type="project" value="TreeGrafter"/>
</dbReference>
<organism evidence="3 4">
    <name type="scientific">Mycobacterium stomatepiae</name>
    <dbReference type="NCBI Taxonomy" id="470076"/>
    <lineage>
        <taxon>Bacteria</taxon>
        <taxon>Bacillati</taxon>
        <taxon>Actinomycetota</taxon>
        <taxon>Actinomycetes</taxon>
        <taxon>Mycobacteriales</taxon>
        <taxon>Mycobacteriaceae</taxon>
        <taxon>Mycobacterium</taxon>
        <taxon>Mycobacterium simiae complex</taxon>
    </lineage>
</organism>
<dbReference type="PRINTS" id="PR00154">
    <property type="entry name" value="AMPBINDING"/>
</dbReference>
<dbReference type="Proteomes" id="UP000467130">
    <property type="component" value="Chromosome"/>
</dbReference>
<dbReference type="PANTHER" id="PTHR45527:SF14">
    <property type="entry name" value="PLIPASTATIN SYNTHASE SUBUNIT B"/>
    <property type="match status" value="1"/>
</dbReference>
<dbReference type="Pfam" id="PF00501">
    <property type="entry name" value="AMP-binding"/>
    <property type="match status" value="1"/>
</dbReference>
<reference evidence="3 4" key="1">
    <citation type="journal article" date="2019" name="Emerg. Microbes Infect.">
        <title>Comprehensive subspecies identification of 175 nontuberculous mycobacteria species based on 7547 genomic profiles.</title>
        <authorList>
            <person name="Matsumoto Y."/>
            <person name="Kinjo T."/>
            <person name="Motooka D."/>
            <person name="Nabeya D."/>
            <person name="Jung N."/>
            <person name="Uechi K."/>
            <person name="Horii T."/>
            <person name="Iida T."/>
            <person name="Fujita J."/>
            <person name="Nakamura S."/>
        </authorList>
    </citation>
    <scope>NUCLEOTIDE SEQUENCE [LARGE SCALE GENOMIC DNA]</scope>
    <source>
        <strain evidence="3 4">JCM 17783</strain>
    </source>
</reference>